<dbReference type="RefSeq" id="XP_067473371.1">
    <property type="nucleotide sequence ID" value="XM_067626272.1"/>
</dbReference>
<gene>
    <name evidence="1" type="ORF">ASPBRDRAFT_49202</name>
</gene>
<dbReference type="OMA" id="DSRPWRG"/>
<evidence type="ECO:0000313" key="1">
    <source>
        <dbReference type="EMBL" id="OJJ66121.1"/>
    </source>
</evidence>
<dbReference type="STRING" id="767769.A0A1L9U369"/>
<proteinExistence type="predicted"/>
<keyword evidence="2" id="KW-1185">Reference proteome</keyword>
<evidence type="ECO:0000313" key="2">
    <source>
        <dbReference type="Proteomes" id="UP000184499"/>
    </source>
</evidence>
<protein>
    <recommendedName>
        <fullName evidence="3">F-box domain-containing protein</fullName>
    </recommendedName>
</protein>
<dbReference type="GeneID" id="93578760"/>
<reference evidence="2" key="1">
    <citation type="journal article" date="2017" name="Genome Biol.">
        <title>Comparative genomics reveals high biological diversity and specific adaptations in the industrially and medically important fungal genus Aspergillus.</title>
        <authorList>
            <person name="de Vries R.P."/>
            <person name="Riley R."/>
            <person name="Wiebenga A."/>
            <person name="Aguilar-Osorio G."/>
            <person name="Amillis S."/>
            <person name="Uchima C.A."/>
            <person name="Anderluh G."/>
            <person name="Asadollahi M."/>
            <person name="Askin M."/>
            <person name="Barry K."/>
            <person name="Battaglia E."/>
            <person name="Bayram O."/>
            <person name="Benocci T."/>
            <person name="Braus-Stromeyer S.A."/>
            <person name="Caldana C."/>
            <person name="Canovas D."/>
            <person name="Cerqueira G.C."/>
            <person name="Chen F."/>
            <person name="Chen W."/>
            <person name="Choi C."/>
            <person name="Clum A."/>
            <person name="Dos Santos R.A."/>
            <person name="Damasio A.R."/>
            <person name="Diallinas G."/>
            <person name="Emri T."/>
            <person name="Fekete E."/>
            <person name="Flipphi M."/>
            <person name="Freyberg S."/>
            <person name="Gallo A."/>
            <person name="Gournas C."/>
            <person name="Habgood R."/>
            <person name="Hainaut M."/>
            <person name="Harispe M.L."/>
            <person name="Henrissat B."/>
            <person name="Hilden K.S."/>
            <person name="Hope R."/>
            <person name="Hossain A."/>
            <person name="Karabika E."/>
            <person name="Karaffa L."/>
            <person name="Karanyi Z."/>
            <person name="Krasevec N."/>
            <person name="Kuo A."/>
            <person name="Kusch H."/>
            <person name="LaButti K."/>
            <person name="Lagendijk E.L."/>
            <person name="Lapidus A."/>
            <person name="Levasseur A."/>
            <person name="Lindquist E."/>
            <person name="Lipzen A."/>
            <person name="Logrieco A.F."/>
            <person name="MacCabe A."/>
            <person name="Maekelae M.R."/>
            <person name="Malavazi I."/>
            <person name="Melin P."/>
            <person name="Meyer V."/>
            <person name="Mielnichuk N."/>
            <person name="Miskei M."/>
            <person name="Molnar A.P."/>
            <person name="Mule G."/>
            <person name="Ngan C.Y."/>
            <person name="Orejas M."/>
            <person name="Orosz E."/>
            <person name="Ouedraogo J.P."/>
            <person name="Overkamp K.M."/>
            <person name="Park H.-S."/>
            <person name="Perrone G."/>
            <person name="Piumi F."/>
            <person name="Punt P.J."/>
            <person name="Ram A.F."/>
            <person name="Ramon A."/>
            <person name="Rauscher S."/>
            <person name="Record E."/>
            <person name="Riano-Pachon D.M."/>
            <person name="Robert V."/>
            <person name="Roehrig J."/>
            <person name="Ruller R."/>
            <person name="Salamov A."/>
            <person name="Salih N.S."/>
            <person name="Samson R.A."/>
            <person name="Sandor E."/>
            <person name="Sanguinetti M."/>
            <person name="Schuetze T."/>
            <person name="Sepcic K."/>
            <person name="Shelest E."/>
            <person name="Sherlock G."/>
            <person name="Sophianopoulou V."/>
            <person name="Squina F.M."/>
            <person name="Sun H."/>
            <person name="Susca A."/>
            <person name="Todd R.B."/>
            <person name="Tsang A."/>
            <person name="Unkles S.E."/>
            <person name="van de Wiele N."/>
            <person name="van Rossen-Uffink D."/>
            <person name="Oliveira J.V."/>
            <person name="Vesth T.C."/>
            <person name="Visser J."/>
            <person name="Yu J.-H."/>
            <person name="Zhou M."/>
            <person name="Andersen M.R."/>
            <person name="Archer D.B."/>
            <person name="Baker S.E."/>
            <person name="Benoit I."/>
            <person name="Brakhage A.A."/>
            <person name="Braus G.H."/>
            <person name="Fischer R."/>
            <person name="Frisvad J.C."/>
            <person name="Goldman G.H."/>
            <person name="Houbraken J."/>
            <person name="Oakley B."/>
            <person name="Pocsi I."/>
            <person name="Scazzocchio C."/>
            <person name="Seiboth B."/>
            <person name="vanKuyk P.A."/>
            <person name="Wortman J."/>
            <person name="Dyer P.S."/>
            <person name="Grigoriev I.V."/>
        </authorList>
    </citation>
    <scope>NUCLEOTIDE SEQUENCE [LARGE SCALE GENOMIC DNA]</scope>
    <source>
        <strain evidence="2">CBS 101740 / IMI 381727 / IBT 21946</strain>
    </source>
</reference>
<sequence>MGSLGKFPYEILSMVNTYAADWVLLESLSEVSPHFKGLFTGDSDTEADREAIRVVESILQQNPVMRYELHCLFRMSVKLRQSSITAGSLDEFMAQDHSLSLMASPPLISPAILKEMVSIAANIQRLACACLTTFLHRVGKVQPRCWEKGNDHGTEPYQPREAGPPSWIEEYRVYRALWYLQLYSDVSIAGQRLNWAQHDVEYWWFYEMHWVQVPVILGEEVRTISECLESLDRLNPILRTTKAIAAKSPTEKKHHFDIRLVSQLPNIRQLRHEFNVWAPPSPTTIAGDKHAFPQDVWGQAVISIHYNRMAELFRVCQLRTTTDPARHQVCDIQDSRPWRGLGMRIWDLWRCYCLGLYPVIYSRGKEICLVPAPDGSVVPQGCFPADRGGELSYRISVFMYARMQMEEHEREESVSSRGLY</sequence>
<accession>A0A1L9U369</accession>
<organism evidence="1 2">
    <name type="scientific">Aspergillus brasiliensis (strain CBS 101740 / IMI 381727 / IBT 21946)</name>
    <dbReference type="NCBI Taxonomy" id="767769"/>
    <lineage>
        <taxon>Eukaryota</taxon>
        <taxon>Fungi</taxon>
        <taxon>Dikarya</taxon>
        <taxon>Ascomycota</taxon>
        <taxon>Pezizomycotina</taxon>
        <taxon>Eurotiomycetes</taxon>
        <taxon>Eurotiomycetidae</taxon>
        <taxon>Eurotiales</taxon>
        <taxon>Aspergillaceae</taxon>
        <taxon>Aspergillus</taxon>
        <taxon>Aspergillus subgen. Circumdati</taxon>
    </lineage>
</organism>
<dbReference type="EMBL" id="KV878701">
    <property type="protein sequence ID" value="OJJ66121.1"/>
    <property type="molecule type" value="Genomic_DNA"/>
</dbReference>
<name>A0A1L9U369_ASPBC</name>
<dbReference type="OrthoDB" id="4358152at2759"/>
<evidence type="ECO:0008006" key="3">
    <source>
        <dbReference type="Google" id="ProtNLM"/>
    </source>
</evidence>
<dbReference type="VEuPathDB" id="FungiDB:ASPBRDRAFT_49202"/>
<dbReference type="AlphaFoldDB" id="A0A1L9U369"/>
<dbReference type="Proteomes" id="UP000184499">
    <property type="component" value="Unassembled WGS sequence"/>
</dbReference>